<dbReference type="Pfam" id="PF00595">
    <property type="entry name" value="PDZ"/>
    <property type="match status" value="1"/>
</dbReference>
<feature type="compositionally biased region" description="Polar residues" evidence="3">
    <location>
        <begin position="907"/>
        <end position="937"/>
    </location>
</feature>
<dbReference type="GO" id="GO:0150105">
    <property type="term" value="P:protein localization to cell-cell junction"/>
    <property type="evidence" value="ECO:0007669"/>
    <property type="project" value="TreeGrafter"/>
</dbReference>
<dbReference type="SUPFAM" id="SSF52540">
    <property type="entry name" value="P-loop containing nucleoside triphosphate hydrolases"/>
    <property type="match status" value="1"/>
</dbReference>
<dbReference type="PANTHER" id="PTHR13865">
    <property type="entry name" value="TIGHT JUNCTION PROTEIN"/>
    <property type="match status" value="1"/>
</dbReference>
<keyword evidence="1 2" id="KW-0728">SH3 domain</keyword>
<feature type="compositionally biased region" description="Low complexity" evidence="3">
    <location>
        <begin position="891"/>
        <end position="906"/>
    </location>
</feature>
<name>A0A7R9BPM7_9CRUS</name>
<dbReference type="SMART" id="SM00228">
    <property type="entry name" value="PDZ"/>
    <property type="match status" value="1"/>
</dbReference>
<dbReference type="InterPro" id="IPR001452">
    <property type="entry name" value="SH3_domain"/>
</dbReference>
<organism evidence="7">
    <name type="scientific">Notodromas monacha</name>
    <dbReference type="NCBI Taxonomy" id="399045"/>
    <lineage>
        <taxon>Eukaryota</taxon>
        <taxon>Metazoa</taxon>
        <taxon>Ecdysozoa</taxon>
        <taxon>Arthropoda</taxon>
        <taxon>Crustacea</taxon>
        <taxon>Oligostraca</taxon>
        <taxon>Ostracoda</taxon>
        <taxon>Podocopa</taxon>
        <taxon>Podocopida</taxon>
        <taxon>Cypridocopina</taxon>
        <taxon>Cypridoidea</taxon>
        <taxon>Cyprididae</taxon>
        <taxon>Notodromas</taxon>
    </lineage>
</organism>
<dbReference type="AlphaFoldDB" id="A0A7R9BPM7"/>
<evidence type="ECO:0008006" key="9">
    <source>
        <dbReference type="Google" id="ProtNLM"/>
    </source>
</evidence>
<feature type="domain" description="PDZ" evidence="6">
    <location>
        <begin position="27"/>
        <end position="100"/>
    </location>
</feature>
<feature type="region of interest" description="Disordered" evidence="3">
    <location>
        <begin position="561"/>
        <end position="606"/>
    </location>
</feature>
<dbReference type="PROSITE" id="PS50052">
    <property type="entry name" value="GUANYLATE_KINASE_2"/>
    <property type="match status" value="1"/>
</dbReference>
<dbReference type="EMBL" id="CAJPEX010001034">
    <property type="protein sequence ID" value="CAG0918002.1"/>
    <property type="molecule type" value="Genomic_DNA"/>
</dbReference>
<feature type="compositionally biased region" description="Low complexity" evidence="3">
    <location>
        <begin position="998"/>
        <end position="1016"/>
    </location>
</feature>
<reference evidence="7" key="1">
    <citation type="submission" date="2020-11" db="EMBL/GenBank/DDBJ databases">
        <authorList>
            <person name="Tran Van P."/>
        </authorList>
    </citation>
    <scope>NUCLEOTIDE SEQUENCE</scope>
</reference>
<evidence type="ECO:0000259" key="5">
    <source>
        <dbReference type="PROSITE" id="PS50052"/>
    </source>
</evidence>
<dbReference type="Pfam" id="PF00625">
    <property type="entry name" value="Guanylate_kin"/>
    <property type="match status" value="1"/>
</dbReference>
<evidence type="ECO:0000313" key="8">
    <source>
        <dbReference type="Proteomes" id="UP000678499"/>
    </source>
</evidence>
<evidence type="ECO:0000256" key="1">
    <source>
        <dbReference type="ARBA" id="ARBA00022443"/>
    </source>
</evidence>
<feature type="region of interest" description="Disordered" evidence="3">
    <location>
        <begin position="998"/>
        <end position="1032"/>
    </location>
</feature>
<dbReference type="CDD" id="cd06729">
    <property type="entry name" value="PDZ3_ZO1-like_domain"/>
    <property type="match status" value="1"/>
</dbReference>
<feature type="compositionally biased region" description="Polar residues" evidence="3">
    <location>
        <begin position="644"/>
        <end position="653"/>
    </location>
</feature>
<feature type="compositionally biased region" description="Low complexity" evidence="3">
    <location>
        <begin position="775"/>
        <end position="790"/>
    </location>
</feature>
<dbReference type="GO" id="GO:0045216">
    <property type="term" value="P:cell-cell junction organization"/>
    <property type="evidence" value="ECO:0007669"/>
    <property type="project" value="TreeGrafter"/>
</dbReference>
<dbReference type="PANTHER" id="PTHR13865:SF28">
    <property type="entry name" value="POLYCHAETOID, ISOFORM O"/>
    <property type="match status" value="1"/>
</dbReference>
<feature type="compositionally biased region" description="Basic and acidic residues" evidence="3">
    <location>
        <begin position="759"/>
        <end position="774"/>
    </location>
</feature>
<feature type="region of interest" description="Disordered" evidence="3">
    <location>
        <begin position="429"/>
        <end position="482"/>
    </location>
</feature>
<sequence>MYQQDSSLRRIKPSATSPDPRFISFRKEGSVGIRLTGGNQVGIFVTAVQPGSPAFVQGLQPGDKLLKVNDMDMKGVTREEAVLFLLSLQDQVDLIVQYRAEEYEDILAHQKGDSFYIKTHFNYETPQKGEMSFRKGDVFHVVDTLHNGVVGSWQVYRIGRHNEETQKGTIPNKSRAEELATAQFNASKKDVSTESSSATKSSFFRRKRAARRSKSLCKDPFDDMLCNDSSISKFPAYERVSLCHPGFTRPVVIFGPLSDIARERLLKDSPDRFCSPQMESRAPEGTKKPCSGIIRLSSIREIIDRGKHAVLDVTPNAVDKLNYAQLYPITIFIKAESKAQIKELRSRNNPQHKSSRKLYDQCLKLDKHWSQIFTSTLTLPGSTDNTWYNKTRDIIDRQQSQPIWMSETKPDESLADDFLFPMASRLSYASSPGESDVESGAHMRSRSVDCRGRSSSPPSARLERSSSDPNLAAAGPPPAAPHVTAALGLDGGLSQQQQQGVVAAAAAVGGMMVMSDDGMTPTYSGPPPYTAAPFQPDYETHAEAMRRSQAVDSKYGFAASAGTASTSSSSRQYPSSSGLYSHARSQSGDRLGQPASLPAMQTYDPYSLNKPPAPKMGVLSSDLAAGRALSYMVNGGVATLQRAQSPTYGTTPNGRVVGGGPELPPKIDRTKKPLKKSAQERLFGARAPEEANGWPVIPVPVASGPSPLITHSPVLPRHPMANGTKVPEPSLLFLLEDVARVLCDHGVILHANKVLGSHDGYDPYRLDGGDKMEQSKSTTPPGSSSSMSTHDPYKFTRSSAQPIKTSTLERNRSDDGQPKFANTDIKPVPPPKNAVYKPVPPPKPKTYRNSNPLPVGYQPSAVPLPQQPPPTQHQQPPQVPPPGVPQPGAHYSDNYSSMNYVSSSGSPDTNGTASSIVNGGYYSGSNGTLRSTQSQYSSRKDDYGSETYSYAKYTNGSLRNGAAMLAYDDDASNGFDSGHGSSLDRNYDSFGRNYKAGVGRAGSSSGSSNIHNNNPGQYYLNVPLPKEAKNGTLDHREHRGSAFELYKKPLDPRIPLEYTVR</sequence>
<proteinExistence type="predicted"/>
<dbReference type="EMBL" id="OA883071">
    <property type="protein sequence ID" value="CAD7277850.1"/>
    <property type="molecule type" value="Genomic_DNA"/>
</dbReference>
<dbReference type="FunFam" id="2.30.42.10:FF:000138">
    <property type="entry name" value="Uncharacterized protein, isoform C"/>
    <property type="match status" value="1"/>
</dbReference>
<dbReference type="InterPro" id="IPR036034">
    <property type="entry name" value="PDZ_sf"/>
</dbReference>
<evidence type="ECO:0000256" key="2">
    <source>
        <dbReference type="PROSITE-ProRule" id="PRU00192"/>
    </source>
</evidence>
<dbReference type="InterPro" id="IPR008144">
    <property type="entry name" value="Guanylate_kin-like_dom"/>
</dbReference>
<accession>A0A7R9BPM7</accession>
<feature type="domain" description="SH3" evidence="4">
    <location>
        <begin position="112"/>
        <end position="180"/>
    </location>
</feature>
<dbReference type="Gene3D" id="2.30.30.40">
    <property type="entry name" value="SH3 Domains"/>
    <property type="match status" value="1"/>
</dbReference>
<evidence type="ECO:0000259" key="4">
    <source>
        <dbReference type="PROSITE" id="PS50002"/>
    </source>
</evidence>
<feature type="compositionally biased region" description="Low complexity" evidence="3">
    <location>
        <begin position="561"/>
        <end position="581"/>
    </location>
</feature>
<feature type="region of interest" description="Disordered" evidence="3">
    <location>
        <begin position="644"/>
        <end position="669"/>
    </location>
</feature>
<protein>
    <recommendedName>
        <fullName evidence="9">Tight junction protein ZO-1</fullName>
    </recommendedName>
</protein>
<dbReference type="GO" id="GO:0098609">
    <property type="term" value="P:cell-cell adhesion"/>
    <property type="evidence" value="ECO:0007669"/>
    <property type="project" value="TreeGrafter"/>
</dbReference>
<evidence type="ECO:0000313" key="7">
    <source>
        <dbReference type="EMBL" id="CAD7277850.1"/>
    </source>
</evidence>
<dbReference type="CDD" id="cd11859">
    <property type="entry name" value="SH3_ZO"/>
    <property type="match status" value="1"/>
</dbReference>
<dbReference type="SUPFAM" id="SSF50156">
    <property type="entry name" value="PDZ domain-like"/>
    <property type="match status" value="1"/>
</dbReference>
<gene>
    <name evidence="7" type="ORF">NMOB1V02_LOCUS5571</name>
</gene>
<dbReference type="GO" id="GO:0005886">
    <property type="term" value="C:plasma membrane"/>
    <property type="evidence" value="ECO:0007669"/>
    <property type="project" value="TreeGrafter"/>
</dbReference>
<dbReference type="Proteomes" id="UP000678499">
    <property type="component" value="Unassembled WGS sequence"/>
</dbReference>
<feature type="compositionally biased region" description="Basic and acidic residues" evidence="3">
    <location>
        <begin position="807"/>
        <end position="817"/>
    </location>
</feature>
<dbReference type="OrthoDB" id="418634at2759"/>
<dbReference type="SMART" id="SM00072">
    <property type="entry name" value="GuKc"/>
    <property type="match status" value="1"/>
</dbReference>
<feature type="compositionally biased region" description="Pro residues" evidence="3">
    <location>
        <begin position="827"/>
        <end position="844"/>
    </location>
</feature>
<evidence type="ECO:0000259" key="6">
    <source>
        <dbReference type="PROSITE" id="PS50106"/>
    </source>
</evidence>
<feature type="domain" description="Guanylate kinase-like" evidence="5">
    <location>
        <begin position="295"/>
        <end position="396"/>
    </location>
</feature>
<evidence type="ECO:0000256" key="3">
    <source>
        <dbReference type="SAM" id="MobiDB-lite"/>
    </source>
</evidence>
<dbReference type="InterPro" id="IPR008145">
    <property type="entry name" value="GK/Ca_channel_bsu"/>
</dbReference>
<dbReference type="Gene3D" id="3.40.50.300">
    <property type="entry name" value="P-loop containing nucleotide triphosphate hydrolases"/>
    <property type="match status" value="1"/>
</dbReference>
<dbReference type="GO" id="GO:0005923">
    <property type="term" value="C:bicellular tight junction"/>
    <property type="evidence" value="ECO:0007669"/>
    <property type="project" value="TreeGrafter"/>
</dbReference>
<keyword evidence="8" id="KW-1185">Reference proteome</keyword>
<dbReference type="PROSITE" id="PS50106">
    <property type="entry name" value="PDZ"/>
    <property type="match status" value="1"/>
</dbReference>
<feature type="compositionally biased region" description="Polar residues" evidence="3">
    <location>
        <begin position="796"/>
        <end position="806"/>
    </location>
</feature>
<dbReference type="Gene3D" id="2.30.42.10">
    <property type="match status" value="1"/>
</dbReference>
<feature type="region of interest" description="Disordered" evidence="3">
    <location>
        <begin position="758"/>
        <end position="944"/>
    </location>
</feature>
<dbReference type="GO" id="GO:0050839">
    <property type="term" value="F:cell adhesion molecule binding"/>
    <property type="evidence" value="ECO:0007669"/>
    <property type="project" value="TreeGrafter"/>
</dbReference>
<dbReference type="InterPro" id="IPR036028">
    <property type="entry name" value="SH3-like_dom_sf"/>
</dbReference>
<feature type="compositionally biased region" description="Pro residues" evidence="3">
    <location>
        <begin position="865"/>
        <end position="885"/>
    </location>
</feature>
<dbReference type="PROSITE" id="PS50002">
    <property type="entry name" value="SH3"/>
    <property type="match status" value="1"/>
</dbReference>
<dbReference type="Pfam" id="PF07653">
    <property type="entry name" value="SH3_2"/>
    <property type="match status" value="1"/>
</dbReference>
<dbReference type="InterPro" id="IPR027417">
    <property type="entry name" value="P-loop_NTPase"/>
</dbReference>
<dbReference type="SUPFAM" id="SSF50044">
    <property type="entry name" value="SH3-domain"/>
    <property type="match status" value="1"/>
</dbReference>
<dbReference type="InterPro" id="IPR001478">
    <property type="entry name" value="PDZ"/>
</dbReference>